<proteinExistence type="predicted"/>
<evidence type="ECO:0000256" key="1">
    <source>
        <dbReference type="SAM" id="SignalP"/>
    </source>
</evidence>
<feature type="domain" description="Solute-binding protein family 3/N-terminal" evidence="2">
    <location>
        <begin position="42"/>
        <end position="230"/>
    </location>
</feature>
<organism evidence="3 4">
    <name type="scientific">Rugamonas apoptosis</name>
    <dbReference type="NCBI Taxonomy" id="2758570"/>
    <lineage>
        <taxon>Bacteria</taxon>
        <taxon>Pseudomonadati</taxon>
        <taxon>Pseudomonadota</taxon>
        <taxon>Betaproteobacteria</taxon>
        <taxon>Burkholderiales</taxon>
        <taxon>Oxalobacteraceae</taxon>
        <taxon>Telluria group</taxon>
        <taxon>Rugamonas</taxon>
    </lineage>
</organism>
<evidence type="ECO:0000313" key="3">
    <source>
        <dbReference type="EMBL" id="MBA5686234.1"/>
    </source>
</evidence>
<dbReference type="Proteomes" id="UP000573499">
    <property type="component" value="Unassembled WGS sequence"/>
</dbReference>
<comment type="caution">
    <text evidence="3">The sequence shown here is derived from an EMBL/GenBank/DDBJ whole genome shotgun (WGS) entry which is preliminary data.</text>
</comment>
<dbReference type="EMBL" id="JACEZU010000002">
    <property type="protein sequence ID" value="MBA5686234.1"/>
    <property type="molecule type" value="Genomic_DNA"/>
</dbReference>
<name>A0A7W2F764_9BURK</name>
<keyword evidence="1" id="KW-0732">Signal</keyword>
<accession>A0A7W2F764</accession>
<dbReference type="PROSITE" id="PS51257">
    <property type="entry name" value="PROKAR_LIPOPROTEIN"/>
    <property type="match status" value="1"/>
</dbReference>
<keyword evidence="4" id="KW-1185">Reference proteome</keyword>
<dbReference type="RefSeq" id="WP_182152047.1">
    <property type="nucleotide sequence ID" value="NZ_JACEZU010000002.1"/>
</dbReference>
<dbReference type="SUPFAM" id="SSF53850">
    <property type="entry name" value="Periplasmic binding protein-like II"/>
    <property type="match status" value="1"/>
</dbReference>
<feature type="signal peptide" evidence="1">
    <location>
        <begin position="1"/>
        <end position="23"/>
    </location>
</feature>
<evidence type="ECO:0000259" key="2">
    <source>
        <dbReference type="Pfam" id="PF00497"/>
    </source>
</evidence>
<evidence type="ECO:0000313" key="4">
    <source>
        <dbReference type="Proteomes" id="UP000573499"/>
    </source>
</evidence>
<dbReference type="AlphaFoldDB" id="A0A7W2F764"/>
<gene>
    <name evidence="3" type="ORF">H3H39_04105</name>
</gene>
<reference evidence="3 4" key="1">
    <citation type="submission" date="2020-07" db="EMBL/GenBank/DDBJ databases">
        <title>Novel species isolated from subtropical streams in China.</title>
        <authorList>
            <person name="Lu H."/>
        </authorList>
    </citation>
    <scope>NUCLEOTIDE SEQUENCE [LARGE SCALE GENOMIC DNA]</scope>
    <source>
        <strain evidence="3 4">LX47W</strain>
    </source>
</reference>
<protein>
    <submittedName>
        <fullName evidence="3">Transporter substrate-binding domain-containing protein</fullName>
    </submittedName>
</protein>
<dbReference type="InterPro" id="IPR001638">
    <property type="entry name" value="Solute-binding_3/MltF_N"/>
</dbReference>
<dbReference type="Gene3D" id="3.40.190.10">
    <property type="entry name" value="Periplasmic binding protein-like II"/>
    <property type="match status" value="2"/>
</dbReference>
<feature type="chain" id="PRO_5030727448" evidence="1">
    <location>
        <begin position="24"/>
        <end position="241"/>
    </location>
</feature>
<sequence length="241" mass="26888">MQKALFALLLTFTALFAASCARAEQPIVASLARMPIHAPNPSEGVQVQLVKALARASGTDITYNIFPFARSVTNVESGLADFHIPLIRNTVVAENDLKFFYSRETIFHVNFVLYTRRGSGVAVENLARYNIASDRAHVDYFPFHVQPSNSIELSLKMLSMGRIDGYIFADSATDPVLKSLHLTNIQRSIYQRFDVKIIYPRTPRGAQVAVLMSKALDKLKASGELAEIENPVDLPYDNWQP</sequence>
<dbReference type="Pfam" id="PF00497">
    <property type="entry name" value="SBP_bac_3"/>
    <property type="match status" value="1"/>
</dbReference>